<name>A0A7J6VUA6_THATH</name>
<keyword evidence="2" id="KW-1185">Reference proteome</keyword>
<proteinExistence type="predicted"/>
<organism evidence="1 2">
    <name type="scientific">Thalictrum thalictroides</name>
    <name type="common">Rue-anemone</name>
    <name type="synonym">Anemone thalictroides</name>
    <dbReference type="NCBI Taxonomy" id="46969"/>
    <lineage>
        <taxon>Eukaryota</taxon>
        <taxon>Viridiplantae</taxon>
        <taxon>Streptophyta</taxon>
        <taxon>Embryophyta</taxon>
        <taxon>Tracheophyta</taxon>
        <taxon>Spermatophyta</taxon>
        <taxon>Magnoliopsida</taxon>
        <taxon>Ranunculales</taxon>
        <taxon>Ranunculaceae</taxon>
        <taxon>Thalictroideae</taxon>
        <taxon>Thalictrum</taxon>
    </lineage>
</organism>
<dbReference type="EMBL" id="JABWDY010026436">
    <property type="protein sequence ID" value="KAF5188679.1"/>
    <property type="molecule type" value="Genomic_DNA"/>
</dbReference>
<sequence length="375" mass="42651">MKLGIPEKNMVTPPANMSLNANWWAPVLLCKFDHDNHDWSWVMLKVQGLFKHARFRFPSFCEAIIELNSEIEVDFILSLPNLSNWDGSFSFQRWSPTAGSISDEELREMEKELRISYLEFLTICELDRRLKILQSLVVLRGLLKIILLICVGRRQGRVRSQEVGSSSQTEESTGVGDVANHVTADFSTVGPPGFALGSGRIKEKQPIMTTVMDSTTNFITEVLSPNRFEILQSEPGPVCRCPAHKVEDTVMWTKHIQPVIFNAQASTYSPNTPVYVDGLVRNATSFCGWLSEERGEEGDLRMKFDNGDLRRQMADNMVQCNSEQDLQNLIDWFVIPLARKLGMSTSLGEEGQRKLFLKLNTTRDNVRMEEWVLET</sequence>
<evidence type="ECO:0000313" key="1">
    <source>
        <dbReference type="EMBL" id="KAF5188679.1"/>
    </source>
</evidence>
<gene>
    <name evidence="1" type="ORF">FRX31_021733</name>
</gene>
<accession>A0A7J6VUA6</accession>
<comment type="caution">
    <text evidence="1">The sequence shown here is derived from an EMBL/GenBank/DDBJ whole genome shotgun (WGS) entry which is preliminary data.</text>
</comment>
<dbReference type="Proteomes" id="UP000554482">
    <property type="component" value="Unassembled WGS sequence"/>
</dbReference>
<reference evidence="1 2" key="1">
    <citation type="submission" date="2020-06" db="EMBL/GenBank/DDBJ databases">
        <title>Transcriptomic and genomic resources for Thalictrum thalictroides and T. hernandezii: Facilitating candidate gene discovery in an emerging model plant lineage.</title>
        <authorList>
            <person name="Arias T."/>
            <person name="Riano-Pachon D.M."/>
            <person name="Di Stilio V.S."/>
        </authorList>
    </citation>
    <scope>NUCLEOTIDE SEQUENCE [LARGE SCALE GENOMIC DNA]</scope>
    <source>
        <strain evidence="2">cv. WT478/WT964</strain>
        <tissue evidence="1">Leaves</tissue>
    </source>
</reference>
<evidence type="ECO:0000313" key="2">
    <source>
        <dbReference type="Proteomes" id="UP000554482"/>
    </source>
</evidence>
<protein>
    <submittedName>
        <fullName evidence="1">Uncharacterized protein</fullName>
    </submittedName>
</protein>
<dbReference type="OrthoDB" id="2010649at2759"/>
<dbReference type="AlphaFoldDB" id="A0A7J6VUA6"/>